<dbReference type="EMBL" id="CP036276">
    <property type="protein sequence ID" value="QDU45233.1"/>
    <property type="molecule type" value="Genomic_DNA"/>
</dbReference>
<gene>
    <name evidence="2" type="ORF">Mal52_37240</name>
</gene>
<accession>A0A517ZS12</accession>
<feature type="compositionally biased region" description="Polar residues" evidence="1">
    <location>
        <begin position="246"/>
        <end position="264"/>
    </location>
</feature>
<evidence type="ECO:0000256" key="1">
    <source>
        <dbReference type="SAM" id="MobiDB-lite"/>
    </source>
</evidence>
<keyword evidence="3" id="KW-1185">Reference proteome</keyword>
<feature type="region of interest" description="Disordered" evidence="1">
    <location>
        <begin position="235"/>
        <end position="301"/>
    </location>
</feature>
<sequence>MGGRDISIHFSEYHRNEKLRMTHRLSANDGGLPVPAGFDPTSFPYVRDSTNGGKLARLSAVGSSVLVVPEPGASLVRTVAQRNSIANKFQVVHFEVPPERTIVRPGGGLRRNRFATSSLEIPAFGADRLSPEYVNIRHRVDPNGSITQVPTDLNTLSPSAFANAIQNGGYLAAHFTDDSCDGCVEANVTGLGSPVESLPAFSLVTAIDFFSLADQSEVENDPTVRRVEPLSKGRLPVNPTLPRPFNLNSSAFDRSDTTVTSTSPRGGPCANRKPLACEPPVPEGEQAIIKPQQPAGDFQRE</sequence>
<dbReference type="KEGG" id="sdyn:Mal52_37240"/>
<evidence type="ECO:0000313" key="3">
    <source>
        <dbReference type="Proteomes" id="UP000319383"/>
    </source>
</evidence>
<organism evidence="2 3">
    <name type="scientific">Symmachiella dynata</name>
    <dbReference type="NCBI Taxonomy" id="2527995"/>
    <lineage>
        <taxon>Bacteria</taxon>
        <taxon>Pseudomonadati</taxon>
        <taxon>Planctomycetota</taxon>
        <taxon>Planctomycetia</taxon>
        <taxon>Planctomycetales</taxon>
        <taxon>Planctomycetaceae</taxon>
        <taxon>Symmachiella</taxon>
    </lineage>
</organism>
<name>A0A517ZS12_9PLAN</name>
<dbReference type="Proteomes" id="UP000319383">
    <property type="component" value="Chromosome"/>
</dbReference>
<evidence type="ECO:0000313" key="2">
    <source>
        <dbReference type="EMBL" id="QDU45233.1"/>
    </source>
</evidence>
<reference evidence="2 3" key="1">
    <citation type="submission" date="2019-02" db="EMBL/GenBank/DDBJ databases">
        <title>Deep-cultivation of Planctomycetes and their phenomic and genomic characterization uncovers novel biology.</title>
        <authorList>
            <person name="Wiegand S."/>
            <person name="Jogler M."/>
            <person name="Boedeker C."/>
            <person name="Pinto D."/>
            <person name="Vollmers J."/>
            <person name="Rivas-Marin E."/>
            <person name="Kohn T."/>
            <person name="Peeters S.H."/>
            <person name="Heuer A."/>
            <person name="Rast P."/>
            <person name="Oberbeckmann S."/>
            <person name="Bunk B."/>
            <person name="Jeske O."/>
            <person name="Meyerdierks A."/>
            <person name="Storesund J.E."/>
            <person name="Kallscheuer N."/>
            <person name="Luecker S."/>
            <person name="Lage O.M."/>
            <person name="Pohl T."/>
            <person name="Merkel B.J."/>
            <person name="Hornburger P."/>
            <person name="Mueller R.-W."/>
            <person name="Bruemmer F."/>
            <person name="Labrenz M."/>
            <person name="Spormann A.M."/>
            <person name="Op den Camp H."/>
            <person name="Overmann J."/>
            <person name="Amann R."/>
            <person name="Jetten M.S.M."/>
            <person name="Mascher T."/>
            <person name="Medema M.H."/>
            <person name="Devos D.P."/>
            <person name="Kaster A.-K."/>
            <person name="Ovreas L."/>
            <person name="Rohde M."/>
            <person name="Galperin M.Y."/>
            <person name="Jogler C."/>
        </authorList>
    </citation>
    <scope>NUCLEOTIDE SEQUENCE [LARGE SCALE GENOMIC DNA]</scope>
    <source>
        <strain evidence="2 3">Mal52</strain>
    </source>
</reference>
<proteinExistence type="predicted"/>
<dbReference type="AlphaFoldDB" id="A0A517ZS12"/>
<protein>
    <submittedName>
        <fullName evidence="2">Uncharacterized protein</fullName>
    </submittedName>
</protein>